<dbReference type="Proteomes" id="UP001304071">
    <property type="component" value="Chromosome 1"/>
</dbReference>
<dbReference type="Gene3D" id="2.30.24.10">
    <property type="entry name" value="CAT RNA-binding domain"/>
    <property type="match status" value="1"/>
</dbReference>
<keyword evidence="1" id="KW-0677">Repeat</keyword>
<proteinExistence type="predicted"/>
<dbReference type="RefSeq" id="WP_261895310.1">
    <property type="nucleotide sequence ID" value="NZ_AP024895.1"/>
</dbReference>
<evidence type="ECO:0000313" key="4">
    <source>
        <dbReference type="Proteomes" id="UP001304071"/>
    </source>
</evidence>
<gene>
    <name evidence="3" type="ORF">R8Z52_07030</name>
</gene>
<dbReference type="PROSITE" id="PS51372">
    <property type="entry name" value="PRD_2"/>
    <property type="match status" value="2"/>
</dbReference>
<dbReference type="Pfam" id="PF00874">
    <property type="entry name" value="PRD"/>
    <property type="match status" value="2"/>
</dbReference>
<dbReference type="Gene3D" id="1.10.1790.10">
    <property type="entry name" value="PRD domain"/>
    <property type="match status" value="2"/>
</dbReference>
<dbReference type="SUPFAM" id="SSF63520">
    <property type="entry name" value="PTS-regulatory domain, PRD"/>
    <property type="match status" value="2"/>
</dbReference>
<keyword evidence="4" id="KW-1185">Reference proteome</keyword>
<evidence type="ECO:0000259" key="2">
    <source>
        <dbReference type="PROSITE" id="PS51372"/>
    </source>
</evidence>
<dbReference type="PANTHER" id="PTHR30185:SF15">
    <property type="entry name" value="CRYPTIC BETA-GLUCOSIDE BGL OPERON ANTITERMINATOR"/>
    <property type="match status" value="1"/>
</dbReference>
<name>A0ABZ0QEW6_9VIBR</name>
<sequence length="284" mass="32734">MLKIIKSLNSSVVLVEKDQKPMILIGKGIGYGKQPGMSVDESQVSQVFLPIDNLYVQKCLTLAEHIEVVYFELTEEIIRYAEDLLQSPLNPSVYFTLTDHLQFIKERLAQNMTITNRLVWEVKTYYPKEFQVGCYALEKVKQTLGCDLPEQEAANVAFHIINAQSSDSCASDAERCAQLVGEIASLVRHKVGVALSQESIHYARFITHVKFFVERFFTDRMLDDGEDPMFEHLLRQYPQAMEGAFTIRQFIEQRFERTISDEEVVYLAVHIYRLLKQYDKEMAG</sequence>
<protein>
    <submittedName>
        <fullName evidence="3">PRD domain-containing protein</fullName>
    </submittedName>
</protein>
<dbReference type="InterPro" id="IPR050661">
    <property type="entry name" value="BglG_antiterminators"/>
</dbReference>
<dbReference type="SUPFAM" id="SSF50151">
    <property type="entry name" value="SacY-like RNA-binding domain"/>
    <property type="match status" value="1"/>
</dbReference>
<dbReference type="InterPro" id="IPR036634">
    <property type="entry name" value="PRD_sf"/>
</dbReference>
<dbReference type="SMART" id="SM01061">
    <property type="entry name" value="CAT_RBD"/>
    <property type="match status" value="1"/>
</dbReference>
<dbReference type="InterPro" id="IPR004341">
    <property type="entry name" value="CAT_RNA-bd_dom"/>
</dbReference>
<evidence type="ECO:0000256" key="1">
    <source>
        <dbReference type="ARBA" id="ARBA00022737"/>
    </source>
</evidence>
<dbReference type="PANTHER" id="PTHR30185">
    <property type="entry name" value="CRYPTIC BETA-GLUCOSIDE BGL OPERON ANTITERMINATOR"/>
    <property type="match status" value="1"/>
</dbReference>
<organism evidence="3 4">
    <name type="scientific">Vibrio porteresiae DSM 19223</name>
    <dbReference type="NCBI Taxonomy" id="1123496"/>
    <lineage>
        <taxon>Bacteria</taxon>
        <taxon>Pseudomonadati</taxon>
        <taxon>Pseudomonadota</taxon>
        <taxon>Gammaproteobacteria</taxon>
        <taxon>Vibrionales</taxon>
        <taxon>Vibrionaceae</taxon>
        <taxon>Vibrio</taxon>
    </lineage>
</organism>
<evidence type="ECO:0000313" key="3">
    <source>
        <dbReference type="EMBL" id="WPC74944.1"/>
    </source>
</evidence>
<feature type="domain" description="PRD" evidence="2">
    <location>
        <begin position="171"/>
        <end position="281"/>
    </location>
</feature>
<dbReference type="EMBL" id="CP138203">
    <property type="protein sequence ID" value="WPC74944.1"/>
    <property type="molecule type" value="Genomic_DNA"/>
</dbReference>
<dbReference type="InterPro" id="IPR011608">
    <property type="entry name" value="PRD"/>
</dbReference>
<dbReference type="Pfam" id="PF03123">
    <property type="entry name" value="CAT_RBD"/>
    <property type="match status" value="1"/>
</dbReference>
<reference evidence="3 4" key="1">
    <citation type="submission" date="2023-11" db="EMBL/GenBank/DDBJ databases">
        <title>Plant-associative lifestyle of Vibrio porteresiae and its evolutionary dynamics.</title>
        <authorList>
            <person name="Rameshkumar N."/>
            <person name="Kirti K."/>
        </authorList>
    </citation>
    <scope>NUCLEOTIDE SEQUENCE [LARGE SCALE GENOMIC DNA]</scope>
    <source>
        <strain evidence="3 4">MSSRF30</strain>
    </source>
</reference>
<dbReference type="InterPro" id="IPR036650">
    <property type="entry name" value="CAT_RNA-bd_dom_sf"/>
</dbReference>
<feature type="domain" description="PRD" evidence="2">
    <location>
        <begin position="65"/>
        <end position="170"/>
    </location>
</feature>
<accession>A0ABZ0QEW6</accession>